<dbReference type="EMBL" id="JAHRIO010073666">
    <property type="protein sequence ID" value="MEQ2182969.1"/>
    <property type="molecule type" value="Genomic_DNA"/>
</dbReference>
<reference evidence="2 3" key="1">
    <citation type="submission" date="2021-06" db="EMBL/GenBank/DDBJ databases">
        <authorList>
            <person name="Palmer J.M."/>
        </authorList>
    </citation>
    <scope>NUCLEOTIDE SEQUENCE [LARGE SCALE GENOMIC DNA]</scope>
    <source>
        <strain evidence="2 3">GA_2019</strain>
        <tissue evidence="2">Muscle</tissue>
    </source>
</reference>
<feature type="region of interest" description="Disordered" evidence="1">
    <location>
        <begin position="1"/>
        <end position="37"/>
    </location>
</feature>
<sequence length="145" mass="16065">MLFSSSRDSLQSFSDAGIQPATSHQPLSENKSPNVSQSVSSHLSSDFKFLKLLEVTASIKYTNSPVYTHTHTHTHTAASRGFRVERLALLQVRRRTGGSSSETSRNVPFKTRSVTAEAMKIKNRTLKCPQFAFPVGSPCKNFFQS</sequence>
<organism evidence="2 3">
    <name type="scientific">Goodea atripinnis</name>
    <dbReference type="NCBI Taxonomy" id="208336"/>
    <lineage>
        <taxon>Eukaryota</taxon>
        <taxon>Metazoa</taxon>
        <taxon>Chordata</taxon>
        <taxon>Craniata</taxon>
        <taxon>Vertebrata</taxon>
        <taxon>Euteleostomi</taxon>
        <taxon>Actinopterygii</taxon>
        <taxon>Neopterygii</taxon>
        <taxon>Teleostei</taxon>
        <taxon>Neoteleostei</taxon>
        <taxon>Acanthomorphata</taxon>
        <taxon>Ovalentaria</taxon>
        <taxon>Atherinomorphae</taxon>
        <taxon>Cyprinodontiformes</taxon>
        <taxon>Goodeidae</taxon>
        <taxon>Goodea</taxon>
    </lineage>
</organism>
<evidence type="ECO:0000313" key="3">
    <source>
        <dbReference type="Proteomes" id="UP001476798"/>
    </source>
</evidence>
<evidence type="ECO:0000256" key="1">
    <source>
        <dbReference type="SAM" id="MobiDB-lite"/>
    </source>
</evidence>
<feature type="compositionally biased region" description="Low complexity" evidence="1">
    <location>
        <begin position="1"/>
        <end position="15"/>
    </location>
</feature>
<name>A0ABV0PHK1_9TELE</name>
<protein>
    <submittedName>
        <fullName evidence="2">Uncharacterized protein</fullName>
    </submittedName>
</protein>
<dbReference type="Proteomes" id="UP001476798">
    <property type="component" value="Unassembled WGS sequence"/>
</dbReference>
<evidence type="ECO:0000313" key="2">
    <source>
        <dbReference type="EMBL" id="MEQ2182969.1"/>
    </source>
</evidence>
<gene>
    <name evidence="2" type="ORF">GOODEAATRI_027788</name>
</gene>
<accession>A0ABV0PHK1</accession>
<feature type="compositionally biased region" description="Polar residues" evidence="1">
    <location>
        <begin position="20"/>
        <end position="31"/>
    </location>
</feature>
<comment type="caution">
    <text evidence="2">The sequence shown here is derived from an EMBL/GenBank/DDBJ whole genome shotgun (WGS) entry which is preliminary data.</text>
</comment>
<keyword evidence="3" id="KW-1185">Reference proteome</keyword>
<proteinExistence type="predicted"/>